<name>A0A7S3MAU9_9STRA</name>
<dbReference type="SMART" id="SM00365">
    <property type="entry name" value="LRR_SD22"/>
    <property type="match status" value="6"/>
</dbReference>
<dbReference type="Pfam" id="PF13855">
    <property type="entry name" value="LRR_8"/>
    <property type="match status" value="1"/>
</dbReference>
<keyword evidence="1" id="KW-0433">Leucine-rich repeat</keyword>
<dbReference type="InterPro" id="IPR025875">
    <property type="entry name" value="Leu-rich_rpt_4"/>
</dbReference>
<dbReference type="SUPFAM" id="SSF52058">
    <property type="entry name" value="L domain-like"/>
    <property type="match status" value="1"/>
</dbReference>
<feature type="region of interest" description="Disordered" evidence="3">
    <location>
        <begin position="394"/>
        <end position="431"/>
    </location>
</feature>
<evidence type="ECO:0000313" key="4">
    <source>
        <dbReference type="EMBL" id="CAE0291193.1"/>
    </source>
</evidence>
<dbReference type="Gene3D" id="3.80.10.10">
    <property type="entry name" value="Ribonuclease Inhibitor"/>
    <property type="match status" value="2"/>
</dbReference>
<dbReference type="PROSITE" id="PS51450">
    <property type="entry name" value="LRR"/>
    <property type="match status" value="6"/>
</dbReference>
<feature type="compositionally biased region" description="Polar residues" evidence="3">
    <location>
        <begin position="625"/>
        <end position="643"/>
    </location>
</feature>
<dbReference type="SMART" id="SM00369">
    <property type="entry name" value="LRR_TYP"/>
    <property type="match status" value="5"/>
</dbReference>
<evidence type="ECO:0000256" key="1">
    <source>
        <dbReference type="ARBA" id="ARBA00022614"/>
    </source>
</evidence>
<feature type="compositionally biased region" description="Polar residues" evidence="3">
    <location>
        <begin position="589"/>
        <end position="603"/>
    </location>
</feature>
<proteinExistence type="predicted"/>
<dbReference type="GO" id="GO:0005737">
    <property type="term" value="C:cytoplasm"/>
    <property type="evidence" value="ECO:0007669"/>
    <property type="project" value="TreeGrafter"/>
</dbReference>
<evidence type="ECO:0000256" key="2">
    <source>
        <dbReference type="ARBA" id="ARBA00022737"/>
    </source>
</evidence>
<organism evidence="4">
    <name type="scientific">Spumella elongata</name>
    <dbReference type="NCBI Taxonomy" id="89044"/>
    <lineage>
        <taxon>Eukaryota</taxon>
        <taxon>Sar</taxon>
        <taxon>Stramenopiles</taxon>
        <taxon>Ochrophyta</taxon>
        <taxon>Chrysophyceae</taxon>
        <taxon>Chromulinales</taxon>
        <taxon>Chromulinaceae</taxon>
        <taxon>Spumella</taxon>
    </lineage>
</organism>
<feature type="compositionally biased region" description="Low complexity" evidence="3">
    <location>
        <begin position="647"/>
        <end position="658"/>
    </location>
</feature>
<feature type="region of interest" description="Disordered" evidence="3">
    <location>
        <begin position="619"/>
        <end position="658"/>
    </location>
</feature>
<feature type="compositionally biased region" description="Basic and acidic residues" evidence="3">
    <location>
        <begin position="230"/>
        <end position="240"/>
    </location>
</feature>
<dbReference type="InterPro" id="IPR032675">
    <property type="entry name" value="LRR_dom_sf"/>
</dbReference>
<reference evidence="4" key="1">
    <citation type="submission" date="2021-01" db="EMBL/GenBank/DDBJ databases">
        <authorList>
            <person name="Corre E."/>
            <person name="Pelletier E."/>
            <person name="Niang G."/>
            <person name="Scheremetjew M."/>
            <person name="Finn R."/>
            <person name="Kale V."/>
            <person name="Holt S."/>
            <person name="Cochrane G."/>
            <person name="Meng A."/>
            <person name="Brown T."/>
            <person name="Cohen L."/>
        </authorList>
    </citation>
    <scope>NUCLEOTIDE SEQUENCE</scope>
    <source>
        <strain evidence="4">CCAP 955/1</strain>
    </source>
</reference>
<dbReference type="InterPro" id="IPR003591">
    <property type="entry name" value="Leu-rich_rpt_typical-subtyp"/>
</dbReference>
<dbReference type="InterPro" id="IPR001611">
    <property type="entry name" value="Leu-rich_rpt"/>
</dbReference>
<protein>
    <submittedName>
        <fullName evidence="4">Uncharacterized protein</fullName>
    </submittedName>
</protein>
<sequence>MMKGADLPKDRALDSQLALSLIGKDAPHDLILSRDFVTRIGNLCDVAFLRKLNVSFNQIRSLDGIDQLPQLKQLLAYACDIDKIECLKLVPKIELVMLQQNKISKMNDTFSGLAKLQELRLDQNKISKIEFLSGCVSLRKLDLSFNNIDSLTGLSGLQQLQELKISNNSIKTLAPLKALPSIKDLDVSNNQLKSMEGLQQMPTLEYVKADHNMITELKMSAAMGSNNKRAAPDSTKDKKQTTGNAKKSQGTAAVVELADTVGPMLVEITLSGNRIRSVEGLELFKATLESVDLSSNNLSTSELSSVVATFKQCTKLSELRMYMNPITAEEDTLRLLADQITQACPALRALDGLSIVANTDPLAAKSQSQTAFHTWNDDASTVLDGRSLAGETLQDDATQQDDDNTSEHASDVDSEEEREKAKEENTEVKRYPPNLMLQEMLTPEEIQAKEAEIRNGLKYCKDRLENATRSVFGFADEAAVEQPAFKARRLLSTTPSASGLRVAAALEEADAVSKSSKFHSEKIAAKELSGDVAVLKTESRPSSTILKEKEKLVDRVRLAVSNSVKDFTSPDKDKLPSAAPAPVALRPLTSDSAPRATNTNASLLTDDVRASFNAQDLHDAKAESKTNSPQRSSQQVDGSPNSRAESKSVTSSTTATTRTKPSVAATFLLGVGPAPLGSGTTRYGTKVKAPSSKSRATNAQQVAIHESSLQSSLSIRSDVEALNILNLKITKPSQNVYMTEWESDAPAVAAPSSTNKAEAKQEYAAPVGSLESITSPFREYQEYATSDEEDADEGNDAGRGAYFAENNCYEERDFDAKNYEMDIPAETSERDTETDELSAAAEIVPEPVYREVRLRPDDRFGKAVASHGGAGGFDVRGLRRGSEPLTPHSNAADDLRTGLQSREREISSAGAGAGGAVLRRGFSEPKMDGPDALGQVDTRDYKYDASETPPLSPAGASVVSLPTYRPVLLAPSAATATLFASNSSLSPRPAGPAVSVTSQPKMRFKIPQSARNAINNPQSKDAQDSPTPNNHGNDISALEQEVLRASRAALAKKQQNPVTPLVGAAPGPFSPRPDYK</sequence>
<keyword evidence="2" id="KW-0677">Repeat</keyword>
<feature type="region of interest" description="Disordered" evidence="3">
    <location>
        <begin position="678"/>
        <end position="697"/>
    </location>
</feature>
<gene>
    <name evidence="4" type="ORF">SELO1098_LOCUS20038</name>
</gene>
<dbReference type="PANTHER" id="PTHR15454">
    <property type="entry name" value="NISCHARIN RELATED"/>
    <property type="match status" value="1"/>
</dbReference>
<feature type="compositionally biased region" description="Basic and acidic residues" evidence="3">
    <location>
        <begin position="891"/>
        <end position="906"/>
    </location>
</feature>
<feature type="region of interest" description="Disordered" evidence="3">
    <location>
        <begin position="565"/>
        <end position="604"/>
    </location>
</feature>
<feature type="region of interest" description="Disordered" evidence="3">
    <location>
        <begin position="1007"/>
        <end position="1076"/>
    </location>
</feature>
<dbReference type="AlphaFoldDB" id="A0A7S3MAU9"/>
<feature type="compositionally biased region" description="Polar residues" evidence="3">
    <location>
        <begin position="1009"/>
        <end position="1033"/>
    </location>
</feature>
<dbReference type="Pfam" id="PF12799">
    <property type="entry name" value="LRR_4"/>
    <property type="match status" value="1"/>
</dbReference>
<accession>A0A7S3MAU9</accession>
<evidence type="ECO:0000256" key="3">
    <source>
        <dbReference type="SAM" id="MobiDB-lite"/>
    </source>
</evidence>
<feature type="compositionally biased region" description="Basic and acidic residues" evidence="3">
    <location>
        <begin position="405"/>
        <end position="430"/>
    </location>
</feature>
<feature type="region of interest" description="Disordered" evidence="3">
    <location>
        <begin position="225"/>
        <end position="249"/>
    </location>
</feature>
<feature type="region of interest" description="Disordered" evidence="3">
    <location>
        <begin position="982"/>
        <end position="1001"/>
    </location>
</feature>
<dbReference type="EMBL" id="HBIC01039051">
    <property type="protein sequence ID" value="CAE0291193.1"/>
    <property type="molecule type" value="Transcribed_RNA"/>
</dbReference>
<feature type="region of interest" description="Disordered" evidence="3">
    <location>
        <begin position="863"/>
        <end position="936"/>
    </location>
</feature>